<evidence type="ECO:0000313" key="1">
    <source>
        <dbReference type="EMBL" id="OCT70997.1"/>
    </source>
</evidence>
<dbReference type="AlphaFoldDB" id="A0A974HAN5"/>
<organism evidence="1 2">
    <name type="scientific">Xenopus laevis</name>
    <name type="common">African clawed frog</name>
    <dbReference type="NCBI Taxonomy" id="8355"/>
    <lineage>
        <taxon>Eukaryota</taxon>
        <taxon>Metazoa</taxon>
        <taxon>Chordata</taxon>
        <taxon>Craniata</taxon>
        <taxon>Vertebrata</taxon>
        <taxon>Euteleostomi</taxon>
        <taxon>Amphibia</taxon>
        <taxon>Batrachia</taxon>
        <taxon>Anura</taxon>
        <taxon>Pipoidea</taxon>
        <taxon>Pipidae</taxon>
        <taxon>Xenopodinae</taxon>
        <taxon>Xenopus</taxon>
        <taxon>Xenopus</taxon>
    </lineage>
</organism>
<evidence type="ECO:0000313" key="2">
    <source>
        <dbReference type="Proteomes" id="UP000694892"/>
    </source>
</evidence>
<dbReference type="Proteomes" id="UP000694892">
    <property type="component" value="Chromosome 7S"/>
</dbReference>
<accession>A0A974HAN5</accession>
<proteinExistence type="predicted"/>
<protein>
    <submittedName>
        <fullName evidence="1">Uncharacterized protein</fullName>
    </submittedName>
</protein>
<gene>
    <name evidence="1" type="ORF">XELAEV_18037913mg</name>
</gene>
<reference evidence="2" key="1">
    <citation type="journal article" date="2016" name="Nature">
        <title>Genome evolution in the allotetraploid frog Xenopus laevis.</title>
        <authorList>
            <person name="Session A.M."/>
            <person name="Uno Y."/>
            <person name="Kwon T."/>
            <person name="Chapman J.A."/>
            <person name="Toyoda A."/>
            <person name="Takahashi S."/>
            <person name="Fukui A."/>
            <person name="Hikosaka A."/>
            <person name="Suzuki A."/>
            <person name="Kondo M."/>
            <person name="van Heeringen S.J."/>
            <person name="Quigley I."/>
            <person name="Heinz S."/>
            <person name="Ogino H."/>
            <person name="Ochi H."/>
            <person name="Hellsten U."/>
            <person name="Lyons J.B."/>
            <person name="Simakov O."/>
            <person name="Putnam N."/>
            <person name="Stites J."/>
            <person name="Kuroki Y."/>
            <person name="Tanaka T."/>
            <person name="Michiue T."/>
            <person name="Watanabe M."/>
            <person name="Bogdanovic O."/>
            <person name="Lister R."/>
            <person name="Georgiou G."/>
            <person name="Paranjpe S.S."/>
            <person name="van Kruijsbergen I."/>
            <person name="Shu S."/>
            <person name="Carlson J."/>
            <person name="Kinoshita T."/>
            <person name="Ohta Y."/>
            <person name="Mawaribuchi S."/>
            <person name="Jenkins J."/>
            <person name="Grimwood J."/>
            <person name="Schmutz J."/>
            <person name="Mitros T."/>
            <person name="Mozaffari S.V."/>
            <person name="Suzuki Y."/>
            <person name="Haramoto Y."/>
            <person name="Yamamoto T.S."/>
            <person name="Takagi C."/>
            <person name="Heald R."/>
            <person name="Miller K."/>
            <person name="Haudenschild C."/>
            <person name="Kitzman J."/>
            <person name="Nakayama T."/>
            <person name="Izutsu Y."/>
            <person name="Robert J."/>
            <person name="Fortriede J."/>
            <person name="Burns K."/>
            <person name="Lotay V."/>
            <person name="Karimi K."/>
            <person name="Yasuoka Y."/>
            <person name="Dichmann D.S."/>
            <person name="Flajnik M.F."/>
            <person name="Houston D.W."/>
            <person name="Shendure J."/>
            <person name="DuPasquier L."/>
            <person name="Vize P.D."/>
            <person name="Zorn A.M."/>
            <person name="Ito M."/>
            <person name="Marcotte E.M."/>
            <person name="Wallingford J.B."/>
            <person name="Ito Y."/>
            <person name="Asashima M."/>
            <person name="Ueno N."/>
            <person name="Matsuda Y."/>
            <person name="Veenstra G.J."/>
            <person name="Fujiyama A."/>
            <person name="Harland R.M."/>
            <person name="Taira M."/>
            <person name="Rokhsar D.S."/>
        </authorList>
    </citation>
    <scope>NUCLEOTIDE SEQUENCE [LARGE SCALE GENOMIC DNA]</scope>
    <source>
        <strain evidence="2">J</strain>
    </source>
</reference>
<sequence>MYGRLTCDPNVFLKCNCHHPNFSKYPDISLLGYHFQPHAQANKLPCVTSFRHSSEGAAQWIHVIYYPCAAIKIQGTKYSIIRIRRYIQYKSEDKKVEKPSSSTLSICFLLPSL</sequence>
<dbReference type="EMBL" id="CM004479">
    <property type="protein sequence ID" value="OCT70997.1"/>
    <property type="molecule type" value="Genomic_DNA"/>
</dbReference>
<name>A0A974HAN5_XENLA</name>